<evidence type="ECO:0000313" key="3">
    <source>
        <dbReference type="Proteomes" id="UP000254425"/>
    </source>
</evidence>
<feature type="region of interest" description="Disordered" evidence="1">
    <location>
        <begin position="41"/>
        <end position="60"/>
    </location>
</feature>
<evidence type="ECO:0000256" key="1">
    <source>
        <dbReference type="SAM" id="MobiDB-lite"/>
    </source>
</evidence>
<gene>
    <name evidence="2" type="ORF">DVA86_25830</name>
</gene>
<evidence type="ECO:0000313" key="2">
    <source>
        <dbReference type="EMBL" id="AXK35554.1"/>
    </source>
</evidence>
<dbReference type="Proteomes" id="UP000254425">
    <property type="component" value="Chromosome"/>
</dbReference>
<reference evidence="2 3" key="1">
    <citation type="submission" date="2018-07" db="EMBL/GenBank/DDBJ databases">
        <title>Draft genome of the type strain Streptomyces armeniacus ATCC 15676.</title>
        <authorList>
            <person name="Labana P."/>
            <person name="Gosse J.T."/>
            <person name="Boddy C.N."/>
        </authorList>
    </citation>
    <scope>NUCLEOTIDE SEQUENCE [LARGE SCALE GENOMIC DNA]</scope>
    <source>
        <strain evidence="2 3">ATCC 15676</strain>
    </source>
</reference>
<feature type="compositionally biased region" description="Low complexity" evidence="1">
    <location>
        <begin position="48"/>
        <end position="60"/>
    </location>
</feature>
<accession>A0A345XV88</accession>
<keyword evidence="3" id="KW-1185">Reference proteome</keyword>
<proteinExistence type="predicted"/>
<name>A0A345XV88_9ACTN</name>
<dbReference type="EMBL" id="CP031320">
    <property type="protein sequence ID" value="AXK35554.1"/>
    <property type="molecule type" value="Genomic_DNA"/>
</dbReference>
<dbReference type="RefSeq" id="WP_208881789.1">
    <property type="nucleotide sequence ID" value="NZ_CP031320.1"/>
</dbReference>
<protein>
    <submittedName>
        <fullName evidence="2">Uncharacterized protein</fullName>
    </submittedName>
</protein>
<sequence>MSDQLTLRLCRWCGRLSVPERTAHGGAYVCGTCRKRGGTEQLAPPRPHAAVHAAHTAPSR</sequence>
<dbReference type="AlphaFoldDB" id="A0A345XV88"/>
<dbReference type="KEGG" id="sarm:DVA86_25830"/>
<organism evidence="2 3">
    <name type="scientific">Streptomyces armeniacus</name>
    <dbReference type="NCBI Taxonomy" id="83291"/>
    <lineage>
        <taxon>Bacteria</taxon>
        <taxon>Bacillati</taxon>
        <taxon>Actinomycetota</taxon>
        <taxon>Actinomycetes</taxon>
        <taxon>Kitasatosporales</taxon>
        <taxon>Streptomycetaceae</taxon>
        <taxon>Streptomyces</taxon>
    </lineage>
</organism>